<dbReference type="STRING" id="177413.SAMN05660859_1639"/>
<sequence>MPPSKGELTIGQGRFGERIITHPDMAGSPIAGIVVAGLAPWQQRRATDMMQARLGGPLTIKEIARACQITPSHFARAFRGTFGRAPYRYLTDLRITEAKRQMMETDLPLTTIAMMCGFTDQSHFTRVFRRLVGTSPGLWRQSFRK</sequence>
<evidence type="ECO:0000259" key="4">
    <source>
        <dbReference type="PROSITE" id="PS01124"/>
    </source>
</evidence>
<dbReference type="PROSITE" id="PS01124">
    <property type="entry name" value="HTH_ARAC_FAMILY_2"/>
    <property type="match status" value="1"/>
</dbReference>
<dbReference type="Pfam" id="PF12833">
    <property type="entry name" value="HTH_18"/>
    <property type="match status" value="1"/>
</dbReference>
<dbReference type="Proteomes" id="UP000198889">
    <property type="component" value="Unassembled WGS sequence"/>
</dbReference>
<evidence type="ECO:0000256" key="2">
    <source>
        <dbReference type="ARBA" id="ARBA00023125"/>
    </source>
</evidence>
<dbReference type="GO" id="GO:0043565">
    <property type="term" value="F:sequence-specific DNA binding"/>
    <property type="evidence" value="ECO:0007669"/>
    <property type="project" value="InterPro"/>
</dbReference>
<evidence type="ECO:0000313" key="6">
    <source>
        <dbReference type="Proteomes" id="UP000198889"/>
    </source>
</evidence>
<keyword evidence="2 5" id="KW-0238">DNA-binding</keyword>
<dbReference type="Gene3D" id="1.10.10.60">
    <property type="entry name" value="Homeodomain-like"/>
    <property type="match status" value="2"/>
</dbReference>
<dbReference type="PRINTS" id="PR00032">
    <property type="entry name" value="HTHARAC"/>
</dbReference>
<evidence type="ECO:0000313" key="5">
    <source>
        <dbReference type="EMBL" id="SCW56045.1"/>
    </source>
</evidence>
<gene>
    <name evidence="5" type="ORF">SAMN05660859_1639</name>
</gene>
<evidence type="ECO:0000256" key="1">
    <source>
        <dbReference type="ARBA" id="ARBA00023015"/>
    </source>
</evidence>
<proteinExistence type="predicted"/>
<feature type="domain" description="HTH araC/xylS-type" evidence="4">
    <location>
        <begin position="44"/>
        <end position="142"/>
    </location>
</feature>
<evidence type="ECO:0000256" key="3">
    <source>
        <dbReference type="ARBA" id="ARBA00023163"/>
    </source>
</evidence>
<reference evidence="6" key="1">
    <citation type="submission" date="2016-10" db="EMBL/GenBank/DDBJ databases">
        <authorList>
            <person name="Varghese N."/>
            <person name="Submissions S."/>
        </authorList>
    </citation>
    <scope>NUCLEOTIDE SEQUENCE [LARGE SCALE GENOMIC DNA]</scope>
    <source>
        <strain evidence="6">CGMCC 1.1761</strain>
    </source>
</reference>
<dbReference type="InterPro" id="IPR050204">
    <property type="entry name" value="AraC_XylS_family_regulators"/>
</dbReference>
<dbReference type="EMBL" id="FMTP01000002">
    <property type="protein sequence ID" value="SCW56045.1"/>
    <property type="molecule type" value="Genomic_DNA"/>
</dbReference>
<name>A0A1G4RHR8_9HYPH</name>
<dbReference type="AlphaFoldDB" id="A0A1G4RHR8"/>
<dbReference type="SUPFAM" id="SSF46689">
    <property type="entry name" value="Homeodomain-like"/>
    <property type="match status" value="2"/>
</dbReference>
<protein>
    <submittedName>
        <fullName evidence="5">AraC-type DNA-binding protein</fullName>
    </submittedName>
</protein>
<keyword evidence="6" id="KW-1185">Reference proteome</keyword>
<keyword evidence="3" id="KW-0804">Transcription</keyword>
<dbReference type="GO" id="GO:0003700">
    <property type="term" value="F:DNA-binding transcription factor activity"/>
    <property type="evidence" value="ECO:0007669"/>
    <property type="project" value="InterPro"/>
</dbReference>
<accession>A0A1G4RHR8</accession>
<dbReference type="SMART" id="SM00342">
    <property type="entry name" value="HTH_ARAC"/>
    <property type="match status" value="1"/>
</dbReference>
<keyword evidence="1" id="KW-0805">Transcription regulation</keyword>
<dbReference type="InterPro" id="IPR009057">
    <property type="entry name" value="Homeodomain-like_sf"/>
</dbReference>
<dbReference type="InterPro" id="IPR018062">
    <property type="entry name" value="HTH_AraC-typ_CS"/>
</dbReference>
<dbReference type="InterPro" id="IPR020449">
    <property type="entry name" value="Tscrpt_reg_AraC-type_HTH"/>
</dbReference>
<dbReference type="PANTHER" id="PTHR46796:SF14">
    <property type="entry name" value="TRANSCRIPTIONAL REGULATORY PROTEIN"/>
    <property type="match status" value="1"/>
</dbReference>
<organism evidence="5 6">
    <name type="scientific">Ancylobacter rudongensis</name>
    <dbReference type="NCBI Taxonomy" id="177413"/>
    <lineage>
        <taxon>Bacteria</taxon>
        <taxon>Pseudomonadati</taxon>
        <taxon>Pseudomonadota</taxon>
        <taxon>Alphaproteobacteria</taxon>
        <taxon>Hyphomicrobiales</taxon>
        <taxon>Xanthobacteraceae</taxon>
        <taxon>Ancylobacter</taxon>
    </lineage>
</organism>
<dbReference type="PROSITE" id="PS00041">
    <property type="entry name" value="HTH_ARAC_FAMILY_1"/>
    <property type="match status" value="1"/>
</dbReference>
<dbReference type="PANTHER" id="PTHR46796">
    <property type="entry name" value="HTH-TYPE TRANSCRIPTIONAL ACTIVATOR RHAS-RELATED"/>
    <property type="match status" value="1"/>
</dbReference>
<dbReference type="InterPro" id="IPR018060">
    <property type="entry name" value="HTH_AraC"/>
</dbReference>